<organism evidence="2 3">
    <name type="scientific">Haemaphysalis longicornis</name>
    <name type="common">Bush tick</name>
    <dbReference type="NCBI Taxonomy" id="44386"/>
    <lineage>
        <taxon>Eukaryota</taxon>
        <taxon>Metazoa</taxon>
        <taxon>Ecdysozoa</taxon>
        <taxon>Arthropoda</taxon>
        <taxon>Chelicerata</taxon>
        <taxon>Arachnida</taxon>
        <taxon>Acari</taxon>
        <taxon>Parasitiformes</taxon>
        <taxon>Ixodida</taxon>
        <taxon>Ixodoidea</taxon>
        <taxon>Ixodidae</taxon>
        <taxon>Haemaphysalinae</taxon>
        <taxon>Haemaphysalis</taxon>
    </lineage>
</organism>
<gene>
    <name evidence="2" type="ORF">HPB48_014407</name>
</gene>
<sequence>MWNDGGGLALAASIHLRHPSRLQATSPESRSSAMDGIEVEGEPISQEDITEEAGWLASQRRRGARALVKLSPTAEFPFEQGAVGTREPHRKPRAQHSLRRQNRAPRQPHLPSQDIKIVLRPRTGLDVTIISHAGLREGGLRATRLTYDEAVEDRNGINSEKNIIVPSTPSMQRA</sequence>
<feature type="region of interest" description="Disordered" evidence="1">
    <location>
        <begin position="76"/>
        <end position="112"/>
    </location>
</feature>
<protein>
    <submittedName>
        <fullName evidence="2">Uncharacterized protein</fullName>
    </submittedName>
</protein>
<feature type="region of interest" description="Disordered" evidence="1">
    <location>
        <begin position="15"/>
        <end position="53"/>
    </location>
</feature>
<name>A0A9J6G922_HAELO</name>
<dbReference type="OrthoDB" id="6514167at2759"/>
<dbReference type="Proteomes" id="UP000821853">
    <property type="component" value="Chromosome 5"/>
</dbReference>
<dbReference type="EMBL" id="JABSTR010000007">
    <property type="protein sequence ID" value="KAH9374878.1"/>
    <property type="molecule type" value="Genomic_DNA"/>
</dbReference>
<dbReference type="VEuPathDB" id="VectorBase:HLOH_041747"/>
<keyword evidence="3" id="KW-1185">Reference proteome</keyword>
<reference evidence="2 3" key="1">
    <citation type="journal article" date="2020" name="Cell">
        <title>Large-Scale Comparative Analyses of Tick Genomes Elucidate Their Genetic Diversity and Vector Capacities.</title>
        <authorList>
            <consortium name="Tick Genome and Microbiome Consortium (TIGMIC)"/>
            <person name="Jia N."/>
            <person name="Wang J."/>
            <person name="Shi W."/>
            <person name="Du L."/>
            <person name="Sun Y."/>
            <person name="Zhan W."/>
            <person name="Jiang J.F."/>
            <person name="Wang Q."/>
            <person name="Zhang B."/>
            <person name="Ji P."/>
            <person name="Bell-Sakyi L."/>
            <person name="Cui X.M."/>
            <person name="Yuan T.T."/>
            <person name="Jiang B.G."/>
            <person name="Yang W.F."/>
            <person name="Lam T.T."/>
            <person name="Chang Q.C."/>
            <person name="Ding S.J."/>
            <person name="Wang X.J."/>
            <person name="Zhu J.G."/>
            <person name="Ruan X.D."/>
            <person name="Zhao L."/>
            <person name="Wei J.T."/>
            <person name="Ye R.Z."/>
            <person name="Que T.C."/>
            <person name="Du C.H."/>
            <person name="Zhou Y.H."/>
            <person name="Cheng J.X."/>
            <person name="Dai P.F."/>
            <person name="Guo W.B."/>
            <person name="Han X.H."/>
            <person name="Huang E.J."/>
            <person name="Li L.F."/>
            <person name="Wei W."/>
            <person name="Gao Y.C."/>
            <person name="Liu J.Z."/>
            <person name="Shao H.Z."/>
            <person name="Wang X."/>
            <person name="Wang C.C."/>
            <person name="Yang T.C."/>
            <person name="Huo Q.B."/>
            <person name="Li W."/>
            <person name="Chen H.Y."/>
            <person name="Chen S.E."/>
            <person name="Zhou L.G."/>
            <person name="Ni X.B."/>
            <person name="Tian J.H."/>
            <person name="Sheng Y."/>
            <person name="Liu T."/>
            <person name="Pan Y.S."/>
            <person name="Xia L.Y."/>
            <person name="Li J."/>
            <person name="Zhao F."/>
            <person name="Cao W.C."/>
        </authorList>
    </citation>
    <scope>NUCLEOTIDE SEQUENCE [LARGE SCALE GENOMIC DNA]</scope>
    <source>
        <strain evidence="2">HaeL-2018</strain>
    </source>
</reference>
<evidence type="ECO:0000256" key="1">
    <source>
        <dbReference type="SAM" id="MobiDB-lite"/>
    </source>
</evidence>
<comment type="caution">
    <text evidence="2">The sequence shown here is derived from an EMBL/GenBank/DDBJ whole genome shotgun (WGS) entry which is preliminary data.</text>
</comment>
<proteinExistence type="predicted"/>
<feature type="compositionally biased region" description="Basic residues" evidence="1">
    <location>
        <begin position="88"/>
        <end position="103"/>
    </location>
</feature>
<evidence type="ECO:0000313" key="2">
    <source>
        <dbReference type="EMBL" id="KAH9374878.1"/>
    </source>
</evidence>
<accession>A0A9J6G922</accession>
<dbReference type="AlphaFoldDB" id="A0A9J6G922"/>
<feature type="compositionally biased region" description="Polar residues" evidence="1">
    <location>
        <begin position="22"/>
        <end position="32"/>
    </location>
</feature>
<evidence type="ECO:0000313" key="3">
    <source>
        <dbReference type="Proteomes" id="UP000821853"/>
    </source>
</evidence>